<dbReference type="EMBL" id="CAUYUJ010018527">
    <property type="protein sequence ID" value="CAK0884306.1"/>
    <property type="molecule type" value="Genomic_DNA"/>
</dbReference>
<reference evidence="4" key="1">
    <citation type="submission" date="2023-10" db="EMBL/GenBank/DDBJ databases">
        <authorList>
            <person name="Chen Y."/>
            <person name="Shah S."/>
            <person name="Dougan E. K."/>
            <person name="Thang M."/>
            <person name="Chan C."/>
        </authorList>
    </citation>
    <scope>NUCLEOTIDE SEQUENCE [LARGE SCALE GENOMIC DNA]</scope>
</reference>
<dbReference type="Proteomes" id="UP001189429">
    <property type="component" value="Unassembled WGS sequence"/>
</dbReference>
<proteinExistence type="predicted"/>
<evidence type="ECO:0000313" key="4">
    <source>
        <dbReference type="EMBL" id="CAK0884306.1"/>
    </source>
</evidence>
<feature type="coiled-coil region" evidence="1">
    <location>
        <begin position="90"/>
        <end position="138"/>
    </location>
</feature>
<keyword evidence="5" id="KW-1185">Reference proteome</keyword>
<sequence length="364" mass="37528">MASRPASLDVSTVVGSLLPRSDSFWALLGQQQQSVPAVEEVEELDAQCKDLRSRAERCAPGDLLPAAELKGAEALCRALQQRVGCAASDVEAREKEVQDLQARLGRTEAQCRELREQRDRADRELARKAEDLARVETAMATPHAAAGRGGAGEKTQGEKLVASGLQLGESPHGGIGGRASPGVGQQRDAPMAGYHRGFAGGAGGYGYSPVGPGAHGGGICEDGPCGVDSCCGATGCAGGSSCCGGVSGYAMGYTGVGDYALTANYQYVGAGMGQFSAVPIPARGCSCWWSLCFLWLFLIPFLCWPSSTTTTSTTTPCPTPPTPAPPGPTPPPPGPPGTCRVYGDPHIQQFDGGHASFYPHGTGS</sequence>
<dbReference type="PROSITE" id="PS51233">
    <property type="entry name" value="VWFD"/>
    <property type="match status" value="1"/>
</dbReference>
<evidence type="ECO:0000313" key="5">
    <source>
        <dbReference type="Proteomes" id="UP001189429"/>
    </source>
</evidence>
<dbReference type="InterPro" id="IPR001846">
    <property type="entry name" value="VWF_type-D"/>
</dbReference>
<accession>A0ABN9WH78</accession>
<evidence type="ECO:0000259" key="3">
    <source>
        <dbReference type="PROSITE" id="PS51233"/>
    </source>
</evidence>
<evidence type="ECO:0000256" key="2">
    <source>
        <dbReference type="SAM" id="MobiDB-lite"/>
    </source>
</evidence>
<comment type="caution">
    <text evidence="4">The sequence shown here is derived from an EMBL/GenBank/DDBJ whole genome shotgun (WGS) entry which is preliminary data.</text>
</comment>
<feature type="region of interest" description="Disordered" evidence="2">
    <location>
        <begin position="312"/>
        <end position="340"/>
    </location>
</feature>
<gene>
    <name evidence="4" type="ORF">PCOR1329_LOCUS66285</name>
</gene>
<name>A0ABN9WH78_9DINO</name>
<protein>
    <recommendedName>
        <fullName evidence="3">VWFD domain-containing protein</fullName>
    </recommendedName>
</protein>
<keyword evidence="1" id="KW-0175">Coiled coil</keyword>
<feature type="compositionally biased region" description="Pro residues" evidence="2">
    <location>
        <begin position="317"/>
        <end position="336"/>
    </location>
</feature>
<evidence type="ECO:0000256" key="1">
    <source>
        <dbReference type="SAM" id="Coils"/>
    </source>
</evidence>
<organism evidence="4 5">
    <name type="scientific">Prorocentrum cordatum</name>
    <dbReference type="NCBI Taxonomy" id="2364126"/>
    <lineage>
        <taxon>Eukaryota</taxon>
        <taxon>Sar</taxon>
        <taxon>Alveolata</taxon>
        <taxon>Dinophyceae</taxon>
        <taxon>Prorocentrales</taxon>
        <taxon>Prorocentraceae</taxon>
        <taxon>Prorocentrum</taxon>
    </lineage>
</organism>
<feature type="domain" description="VWFD" evidence="3">
    <location>
        <begin position="337"/>
        <end position="364"/>
    </location>
</feature>